<sequence length="158" mass="17728">MSFVDMAYLRKENIRQGVISYYRKKTGQKIEVTVTPPLQRIIDSFSGESGNSPYLFPVIRDTDKSPRLQYENGLRLQNKRLKRLSALAGIGGKLSTHVSRHSWATTGKKQNLPLWVISEGLGHSSEKMTYTYLASFDRSTLDRANEQIALALAAPPSV</sequence>
<gene>
    <name evidence="3" type="ORF">ACFO6W_22705</name>
</gene>
<evidence type="ECO:0000256" key="1">
    <source>
        <dbReference type="ARBA" id="ARBA00023172"/>
    </source>
</evidence>
<dbReference type="InterPro" id="IPR002104">
    <property type="entry name" value="Integrase_catalytic"/>
</dbReference>
<dbReference type="RefSeq" id="WP_380000797.1">
    <property type="nucleotide sequence ID" value="NZ_JBHSGN010000139.1"/>
</dbReference>
<dbReference type="SUPFAM" id="SSF56349">
    <property type="entry name" value="DNA breaking-rejoining enzymes"/>
    <property type="match status" value="1"/>
</dbReference>
<comment type="caution">
    <text evidence="3">The sequence shown here is derived from an EMBL/GenBank/DDBJ whole genome shotgun (WGS) entry which is preliminary data.</text>
</comment>
<keyword evidence="1" id="KW-0233">DNA recombination</keyword>
<reference evidence="4" key="1">
    <citation type="journal article" date="2019" name="Int. J. Syst. Evol. Microbiol.">
        <title>The Global Catalogue of Microorganisms (GCM) 10K type strain sequencing project: providing services to taxonomists for standard genome sequencing and annotation.</title>
        <authorList>
            <consortium name="The Broad Institute Genomics Platform"/>
            <consortium name="The Broad Institute Genome Sequencing Center for Infectious Disease"/>
            <person name="Wu L."/>
            <person name="Ma J."/>
        </authorList>
    </citation>
    <scope>NUCLEOTIDE SEQUENCE [LARGE SCALE GENOMIC DNA]</scope>
    <source>
        <strain evidence="4">CCUG 66188</strain>
    </source>
</reference>
<dbReference type="EMBL" id="JBHSGN010000139">
    <property type="protein sequence ID" value="MFC4676497.1"/>
    <property type="molecule type" value="Genomic_DNA"/>
</dbReference>
<name>A0ABV9L1X5_9BACT</name>
<dbReference type="Gene3D" id="1.10.443.10">
    <property type="entry name" value="Intergrase catalytic core"/>
    <property type="match status" value="1"/>
</dbReference>
<accession>A0ABV9L1X5</accession>
<dbReference type="PROSITE" id="PS51898">
    <property type="entry name" value="TYR_RECOMBINASE"/>
    <property type="match status" value="1"/>
</dbReference>
<evidence type="ECO:0000313" key="4">
    <source>
        <dbReference type="Proteomes" id="UP001596023"/>
    </source>
</evidence>
<evidence type="ECO:0000259" key="2">
    <source>
        <dbReference type="PROSITE" id="PS51898"/>
    </source>
</evidence>
<feature type="domain" description="Tyr recombinase" evidence="2">
    <location>
        <begin position="1"/>
        <end position="146"/>
    </location>
</feature>
<organism evidence="3 4">
    <name type="scientific">Dysgonomonas termitidis</name>
    <dbReference type="NCBI Taxonomy" id="1516126"/>
    <lineage>
        <taxon>Bacteria</taxon>
        <taxon>Pseudomonadati</taxon>
        <taxon>Bacteroidota</taxon>
        <taxon>Bacteroidia</taxon>
        <taxon>Bacteroidales</taxon>
        <taxon>Dysgonomonadaceae</taxon>
        <taxon>Dysgonomonas</taxon>
    </lineage>
</organism>
<evidence type="ECO:0000313" key="3">
    <source>
        <dbReference type="EMBL" id="MFC4676497.1"/>
    </source>
</evidence>
<dbReference type="Proteomes" id="UP001596023">
    <property type="component" value="Unassembled WGS sequence"/>
</dbReference>
<dbReference type="InterPro" id="IPR013762">
    <property type="entry name" value="Integrase-like_cat_sf"/>
</dbReference>
<dbReference type="InterPro" id="IPR011010">
    <property type="entry name" value="DNA_brk_join_enz"/>
</dbReference>
<keyword evidence="4" id="KW-1185">Reference proteome</keyword>
<protein>
    <submittedName>
        <fullName evidence="3">Tyrosine-type recombinase/integrase</fullName>
    </submittedName>
</protein>
<dbReference type="Pfam" id="PF00589">
    <property type="entry name" value="Phage_integrase"/>
    <property type="match status" value="1"/>
</dbReference>
<proteinExistence type="predicted"/>